<dbReference type="Proteomes" id="UP001500013">
    <property type="component" value="Unassembled WGS sequence"/>
</dbReference>
<accession>A0ABN2RTJ9</accession>
<comment type="caution">
    <text evidence="1">The sequence shown here is derived from an EMBL/GenBank/DDBJ whole genome shotgun (WGS) entry which is preliminary data.</text>
</comment>
<evidence type="ECO:0000313" key="1">
    <source>
        <dbReference type="EMBL" id="GAA1974688.1"/>
    </source>
</evidence>
<organism evidence="1 2">
    <name type="scientific">Terrabacter lapilli</name>
    <dbReference type="NCBI Taxonomy" id="436231"/>
    <lineage>
        <taxon>Bacteria</taxon>
        <taxon>Bacillati</taxon>
        <taxon>Actinomycetota</taxon>
        <taxon>Actinomycetes</taxon>
        <taxon>Micrococcales</taxon>
        <taxon>Intrasporangiaceae</taxon>
        <taxon>Terrabacter</taxon>
    </lineage>
</organism>
<evidence type="ECO:0008006" key="3">
    <source>
        <dbReference type="Google" id="ProtNLM"/>
    </source>
</evidence>
<dbReference type="EMBL" id="BAAAPU010000004">
    <property type="protein sequence ID" value="GAA1974688.1"/>
    <property type="molecule type" value="Genomic_DNA"/>
</dbReference>
<dbReference type="PANTHER" id="PTHR34720">
    <property type="entry name" value="MICROCYSTIN DEPENDENT PROTEIN"/>
    <property type="match status" value="1"/>
</dbReference>
<proteinExistence type="predicted"/>
<dbReference type="PANTHER" id="PTHR34720:SF9">
    <property type="entry name" value="BLR4714 PROTEIN"/>
    <property type="match status" value="1"/>
</dbReference>
<evidence type="ECO:0000313" key="2">
    <source>
        <dbReference type="Proteomes" id="UP001500013"/>
    </source>
</evidence>
<reference evidence="1 2" key="1">
    <citation type="journal article" date="2019" name="Int. J. Syst. Evol. Microbiol.">
        <title>The Global Catalogue of Microorganisms (GCM) 10K type strain sequencing project: providing services to taxonomists for standard genome sequencing and annotation.</title>
        <authorList>
            <consortium name="The Broad Institute Genomics Platform"/>
            <consortium name="The Broad Institute Genome Sequencing Center for Infectious Disease"/>
            <person name="Wu L."/>
            <person name="Ma J."/>
        </authorList>
    </citation>
    <scope>NUCLEOTIDE SEQUENCE [LARGE SCALE GENOMIC DNA]</scope>
    <source>
        <strain evidence="1 2">JCM 15628</strain>
    </source>
</reference>
<protein>
    <recommendedName>
        <fullName evidence="3">Ig-like domain-containing protein</fullName>
    </recommendedName>
</protein>
<sequence length="263" mass="25974">MQSVVKSSQTITFTSTAPGSATVAGPAYTATATATSGLPVTLSSDTPTVCTLSGSTVTFVAAGTCTIAADQPGNTTYAAAVRVMQSFGVFKAQTITFTSTAPASAMLGDPPYVVGASATSGLAVTFTSSTPSVCTVTGASVSYVAAGTCTVGADQAGNATWAAAPTATQSFLVTTRPTAPTALAANATPSAGAGTWTATWTAEPGYTYECQLTNGTSPPSASGWSACAPPYGFTPVKNGNQTLWVRAVRGSAVSAPASLSFQP</sequence>
<gene>
    <name evidence="1" type="ORF">GCM10009817_13590</name>
</gene>
<name>A0ABN2RTJ9_9MICO</name>
<keyword evidence="2" id="KW-1185">Reference proteome</keyword>